<dbReference type="InterPro" id="IPR054593">
    <property type="entry name" value="Beta-mannosidase-like_N2"/>
</dbReference>
<dbReference type="PANTHER" id="PTHR43817">
    <property type="entry name" value="GLYCOSYL HYDROLASE"/>
    <property type="match status" value="1"/>
</dbReference>
<gene>
    <name evidence="4" type="ORF">J6I44_00280</name>
</gene>
<evidence type="ECO:0000256" key="2">
    <source>
        <dbReference type="ARBA" id="ARBA00022801"/>
    </source>
</evidence>
<proteinExistence type="predicted"/>
<keyword evidence="1" id="KW-0732">Signal</keyword>
<evidence type="ECO:0000313" key="4">
    <source>
        <dbReference type="EMBL" id="MCW9705261.1"/>
    </source>
</evidence>
<keyword evidence="2" id="KW-0378">Hydrolase</keyword>
<dbReference type="NCBIfam" id="NF045579">
    <property type="entry name" value="rhamnoside_JR"/>
    <property type="match status" value="1"/>
</dbReference>
<dbReference type="InterPro" id="IPR008979">
    <property type="entry name" value="Galactose-bd-like_sf"/>
</dbReference>
<evidence type="ECO:0000256" key="1">
    <source>
        <dbReference type="ARBA" id="ARBA00022729"/>
    </source>
</evidence>
<feature type="domain" description="Beta-mannosidase-like galactose-binding" evidence="3">
    <location>
        <begin position="1020"/>
        <end position="1107"/>
    </location>
</feature>
<keyword evidence="5" id="KW-1185">Reference proteome</keyword>
<comment type="caution">
    <text evidence="4">The sequence shown here is derived from an EMBL/GenBank/DDBJ whole genome shotgun (WGS) entry which is preliminary data.</text>
</comment>
<evidence type="ECO:0000259" key="3">
    <source>
        <dbReference type="Pfam" id="PF22666"/>
    </source>
</evidence>
<accession>A0ABT3PH63</accession>
<name>A0ABT3PH63_9BACT</name>
<dbReference type="RefSeq" id="WP_265763924.1">
    <property type="nucleotide sequence ID" value="NZ_JAGGJA010000001.1"/>
</dbReference>
<protein>
    <recommendedName>
        <fullName evidence="3">Beta-mannosidase-like galactose-binding domain-containing protein</fullName>
    </recommendedName>
</protein>
<dbReference type="PANTHER" id="PTHR43817:SF1">
    <property type="entry name" value="HYDROLASE, FAMILY 43, PUTATIVE (AFU_ORTHOLOGUE AFUA_3G01660)-RELATED"/>
    <property type="match status" value="1"/>
</dbReference>
<organism evidence="4 5">
    <name type="scientific">Fodinibius salsisoli</name>
    <dbReference type="NCBI Taxonomy" id="2820877"/>
    <lineage>
        <taxon>Bacteria</taxon>
        <taxon>Pseudomonadati</taxon>
        <taxon>Balneolota</taxon>
        <taxon>Balneolia</taxon>
        <taxon>Balneolales</taxon>
        <taxon>Balneolaceae</taxon>
        <taxon>Fodinibius</taxon>
    </lineage>
</organism>
<dbReference type="Pfam" id="PF17132">
    <property type="entry name" value="Glyco_hydro_106"/>
    <property type="match status" value="2"/>
</dbReference>
<dbReference type="Pfam" id="PF22666">
    <property type="entry name" value="Glyco_hydro_2_N2"/>
    <property type="match status" value="1"/>
</dbReference>
<sequence length="1143" mass="128963">MITLFAIVNRVNAQDISFRTDISQAIQNPSNLAKPWVFWYWMYGSYSKEGITADLEGMKEAGIGGAYLMPIEGPQDPPLYKPAIEQLSPEWWEMVTYAMKEAKRLDLELAMHVSDGFATAGGPWIKPEESMQKVVWSKTYPEGGKIISDTLSQPETNEGYYKDIAVYAYPTPEGARQNSYARQVMVTSSREKPETDPQLLTTKGNEEEFECEERCWIQYEFEKPFTARSLTIHTGGSNYQPNRLRIQVSDDGQHFRSIGQLQPPRHGWLDWDAPVAHALEATTARYFRFVYDPKGSEPGAEDLDDAKWSPDLEVLGIELSGAPRIHQFEGKTGAVWRVSEQTTSGQVPDSLSVPLDKMINITEYLNRDGTLDWKVPEGAWTILRMGHTSTGHTNSTGGGGEGLEVDKFNPDPIRKQFDRWYGEAIRQVGPELASEVLKIFHIDSWEAGSQNWSPVFREEFRKRRGYDPLTYLPAMAGIPVESAEVSERFLYDIRKTIAELVNDVFFEVVARQVHNENKMFSAESVSPTMTSDGMLHFKTVDIPMGEFWLRSPTHDKPNDMLDAISAGHVYGKPIIQAEAFTEVRMEWDEHPAMLKALGDRNYALGINRFVYHVFTHNPWPERGPGMTLSGVGLLFQPGQTWWEPGQAWVDYAHRSQALLQQGKPVADVAVFTGEEVPRRSLLPNRLVPTLPGIFGKKVVQQQKGRLANQGQPQQEIPVGVDNSANIAEAPDWTDPLRGYTYDSINRDALLNLATVRNGQIVLPGGARYKLLVLPGSRRMSLHAELMTPEIAQRTLELVKEGATLLIGEQALQAPGLQDYPASDKKVQNIMRELWKGAPEDLQPMSTWKVGKGKIVKGPYKADTFDRLGISRDVEITDSSNRYLDDFAWTHRADRAKNMDVYFISNQRSRTREFRLSLRAGGRVPEIYNAVTGELRPAEKWSIENGRTQLPLKLPPNGSIFIILRKQAEQDNSKGENWLTLRSVKEIEGTWKVTFDPAEGGPADTISFRNLTDWVNRQDSSIRYYSGTAEYHNSFEWDKAQSKNKRVWLDLGKVANIARVTVNGQDCGVAWTPPYRVDVTKALGKGKNSIKIAVTNTWRNRIIRDHNLPEDEQVSFLTDPVPYLLEGEPLVQSGLLGPVTLQME</sequence>
<dbReference type="SUPFAM" id="SSF49785">
    <property type="entry name" value="Galactose-binding domain-like"/>
    <property type="match status" value="2"/>
</dbReference>
<dbReference type="EMBL" id="JAGGJA010000001">
    <property type="protein sequence ID" value="MCW9705261.1"/>
    <property type="molecule type" value="Genomic_DNA"/>
</dbReference>
<evidence type="ECO:0000313" key="5">
    <source>
        <dbReference type="Proteomes" id="UP001207918"/>
    </source>
</evidence>
<dbReference type="Gene3D" id="2.60.120.260">
    <property type="entry name" value="Galactose-binding domain-like"/>
    <property type="match status" value="2"/>
</dbReference>
<reference evidence="4 5" key="1">
    <citation type="submission" date="2021-03" db="EMBL/GenBank/DDBJ databases">
        <title>Aliifodinibius sp. nov., a new bacterium isolated from saline soil.</title>
        <authorList>
            <person name="Galisteo C."/>
            <person name="De La Haba R."/>
            <person name="Sanchez-Porro C."/>
            <person name="Ventosa A."/>
        </authorList>
    </citation>
    <scope>NUCLEOTIDE SEQUENCE [LARGE SCALE GENOMIC DNA]</scope>
    <source>
        <strain evidence="4 5">1BSP15-2V2</strain>
    </source>
</reference>
<dbReference type="Proteomes" id="UP001207918">
    <property type="component" value="Unassembled WGS sequence"/>
</dbReference>